<feature type="region of interest" description="Disordered" evidence="1">
    <location>
        <begin position="131"/>
        <end position="186"/>
    </location>
</feature>
<dbReference type="RefSeq" id="WP_345394368.1">
    <property type="nucleotide sequence ID" value="NZ_BAABLA010000021.1"/>
</dbReference>
<comment type="caution">
    <text evidence="2">The sequence shown here is derived from an EMBL/GenBank/DDBJ whole genome shotgun (WGS) entry which is preliminary data.</text>
</comment>
<evidence type="ECO:0000256" key="1">
    <source>
        <dbReference type="SAM" id="MobiDB-lite"/>
    </source>
</evidence>
<proteinExistence type="predicted"/>
<keyword evidence="3" id="KW-1185">Reference proteome</keyword>
<evidence type="ECO:0000313" key="3">
    <source>
        <dbReference type="Proteomes" id="UP001596337"/>
    </source>
</evidence>
<organism evidence="2 3">
    <name type="scientific">Haloechinothrix salitolerans</name>
    <dbReference type="NCBI Taxonomy" id="926830"/>
    <lineage>
        <taxon>Bacteria</taxon>
        <taxon>Bacillati</taxon>
        <taxon>Actinomycetota</taxon>
        <taxon>Actinomycetes</taxon>
        <taxon>Pseudonocardiales</taxon>
        <taxon>Pseudonocardiaceae</taxon>
        <taxon>Haloechinothrix</taxon>
    </lineage>
</organism>
<gene>
    <name evidence="2" type="ORF">ACFQGD_23625</name>
</gene>
<protein>
    <recommendedName>
        <fullName evidence="4">Class I SAM-dependent methyltransferase</fullName>
    </recommendedName>
</protein>
<feature type="region of interest" description="Disordered" evidence="1">
    <location>
        <begin position="1"/>
        <end position="35"/>
    </location>
</feature>
<feature type="compositionally biased region" description="Low complexity" evidence="1">
    <location>
        <begin position="175"/>
        <end position="186"/>
    </location>
</feature>
<feature type="compositionally biased region" description="Basic and acidic residues" evidence="1">
    <location>
        <begin position="153"/>
        <end position="174"/>
    </location>
</feature>
<name>A0ABW2C7T5_9PSEU</name>
<evidence type="ECO:0008006" key="4">
    <source>
        <dbReference type="Google" id="ProtNLM"/>
    </source>
</evidence>
<sequence>MASARQASRRGDHGSATCSAADHGRAQTSPRRRRIIRRAPRKIRPTVSVWPCLPPQGQTDTADDWLERAVVKIVTTYTQPGQRVLIVSPPPPETTPPRWTTTARRWPPDPYQDLPETNWVIARLGRSAQTTLATHPHGHPSGTRRTVAAPTVRDARAAQRAADEAPRPGGHDHTSSGTGPAGSTTGRGVGCFDLIITAADPRDHAWFTHRDWRALLRPGGALTVITHSDTSDGVLVDPLTSIEATLSDNQMVVLDHIVLAHHRPAEARDILASRPGRIGWKPLRHPRGHHDLLVCIEQRRER</sequence>
<reference evidence="3" key="1">
    <citation type="journal article" date="2019" name="Int. J. Syst. Evol. Microbiol.">
        <title>The Global Catalogue of Microorganisms (GCM) 10K type strain sequencing project: providing services to taxonomists for standard genome sequencing and annotation.</title>
        <authorList>
            <consortium name="The Broad Institute Genomics Platform"/>
            <consortium name="The Broad Institute Genome Sequencing Center for Infectious Disease"/>
            <person name="Wu L."/>
            <person name="Ma J."/>
        </authorList>
    </citation>
    <scope>NUCLEOTIDE SEQUENCE [LARGE SCALE GENOMIC DNA]</scope>
    <source>
        <strain evidence="3">KCTC 32255</strain>
    </source>
</reference>
<feature type="compositionally biased region" description="Low complexity" evidence="1">
    <location>
        <begin position="96"/>
        <end position="105"/>
    </location>
</feature>
<accession>A0ABW2C7T5</accession>
<dbReference type="EMBL" id="JBHSXX010000001">
    <property type="protein sequence ID" value="MFC6870134.1"/>
    <property type="molecule type" value="Genomic_DNA"/>
</dbReference>
<dbReference type="Proteomes" id="UP001596337">
    <property type="component" value="Unassembled WGS sequence"/>
</dbReference>
<feature type="region of interest" description="Disordered" evidence="1">
    <location>
        <begin position="84"/>
        <end position="112"/>
    </location>
</feature>
<evidence type="ECO:0000313" key="2">
    <source>
        <dbReference type="EMBL" id="MFC6870134.1"/>
    </source>
</evidence>